<dbReference type="Gene3D" id="1.10.10.10">
    <property type="entry name" value="Winged helix-like DNA-binding domain superfamily/Winged helix DNA-binding domain"/>
    <property type="match status" value="1"/>
</dbReference>
<dbReference type="GO" id="GO:0003677">
    <property type="term" value="F:DNA binding"/>
    <property type="evidence" value="ECO:0007669"/>
    <property type="project" value="UniProtKB-KW"/>
</dbReference>
<dbReference type="SUPFAM" id="SSF46894">
    <property type="entry name" value="C-terminal effector domain of the bipartite response regulators"/>
    <property type="match status" value="1"/>
</dbReference>
<sequence>MYDHKNNLKHILLIGDNGINNQFIQREIEKYSDFSFNRECILDIERSLNHKEFDVVIISYLLLTDIKDINVTLSNLESSKWVVYDVPEDITGQSITVMQLFNLFNLKGVIYQDAPIDHLTRCLKTVCDDDLWLPRKLMSHILSNARSYTVKSEVILSSLTKREIQIFKRVIRGDSNLEISSDLFISESTVKTHVYNIYKKINVTNRKEAIKKANFINSLESIIQPDVKFKA</sequence>
<dbReference type="RefSeq" id="WP_010430000.1">
    <property type="nucleotide sequence ID" value="NZ_AP025481.1"/>
</dbReference>
<dbReference type="EMBL" id="MDBS01000003">
    <property type="protein sequence ID" value="PMP32902.1"/>
    <property type="molecule type" value="Genomic_DNA"/>
</dbReference>
<dbReference type="SMART" id="SM00421">
    <property type="entry name" value="HTH_LUXR"/>
    <property type="match status" value="1"/>
</dbReference>
<evidence type="ECO:0000256" key="3">
    <source>
        <dbReference type="ARBA" id="ARBA00023163"/>
    </source>
</evidence>
<dbReference type="InterPro" id="IPR036388">
    <property type="entry name" value="WH-like_DNA-bd_sf"/>
</dbReference>
<reference evidence="5" key="2">
    <citation type="journal article" date="2018" name="Nature">
        <title>A major lineage of non-tailed dsDNA viruses as unrecognized killers of marine bacteria.</title>
        <authorList>
            <person name="Kauffman K.M."/>
            <person name="Hussain F.A."/>
            <person name="Yang J."/>
            <person name="Arevalo P."/>
            <person name="Brown J.M."/>
            <person name="Chang W.K."/>
            <person name="VanInsberghe D."/>
            <person name="Elsherbini J."/>
            <person name="Sharma R.S."/>
            <person name="Cutler M.B."/>
            <person name="Kelly L."/>
            <person name="Polz M.F."/>
        </authorList>
    </citation>
    <scope>NUCLEOTIDE SEQUENCE</scope>
    <source>
        <strain evidence="5">10N.222.46.E12</strain>
    </source>
</reference>
<dbReference type="GO" id="GO:0006355">
    <property type="term" value="P:regulation of DNA-templated transcription"/>
    <property type="evidence" value="ECO:0007669"/>
    <property type="project" value="InterPro"/>
</dbReference>
<reference evidence="5" key="1">
    <citation type="submission" date="2016-07" db="EMBL/GenBank/DDBJ databases">
        <authorList>
            <person name="Kauffman K."/>
            <person name="Arevalo P."/>
            <person name="Polz M.F."/>
        </authorList>
    </citation>
    <scope>NUCLEOTIDE SEQUENCE</scope>
    <source>
        <strain evidence="5">10N.222.46.E12</strain>
    </source>
</reference>
<dbReference type="Gene3D" id="3.40.50.2300">
    <property type="match status" value="1"/>
</dbReference>
<organism evidence="5">
    <name type="scientific">Vibrio cyclitrophicus</name>
    <dbReference type="NCBI Taxonomy" id="47951"/>
    <lineage>
        <taxon>Bacteria</taxon>
        <taxon>Pseudomonadati</taxon>
        <taxon>Pseudomonadota</taxon>
        <taxon>Gammaproteobacteria</taxon>
        <taxon>Vibrionales</taxon>
        <taxon>Vibrionaceae</taxon>
        <taxon>Vibrio</taxon>
    </lineage>
</organism>
<comment type="caution">
    <text evidence="5">The sequence shown here is derived from an EMBL/GenBank/DDBJ whole genome shotgun (WGS) entry which is preliminary data.</text>
</comment>
<name>A0A7Z1MNE3_9VIBR</name>
<accession>A0A7Z1MNE3</accession>
<feature type="domain" description="HTH luxR-type" evidence="4">
    <location>
        <begin position="152"/>
        <end position="217"/>
    </location>
</feature>
<proteinExistence type="predicted"/>
<evidence type="ECO:0000256" key="2">
    <source>
        <dbReference type="ARBA" id="ARBA00023125"/>
    </source>
</evidence>
<evidence type="ECO:0000313" key="5">
    <source>
        <dbReference type="EMBL" id="PMP32902.1"/>
    </source>
</evidence>
<evidence type="ECO:0000256" key="1">
    <source>
        <dbReference type="ARBA" id="ARBA00023015"/>
    </source>
</evidence>
<dbReference type="PROSITE" id="PS00622">
    <property type="entry name" value="HTH_LUXR_1"/>
    <property type="match status" value="1"/>
</dbReference>
<dbReference type="CDD" id="cd06170">
    <property type="entry name" value="LuxR_C_like"/>
    <property type="match status" value="1"/>
</dbReference>
<dbReference type="Pfam" id="PF00196">
    <property type="entry name" value="GerE"/>
    <property type="match status" value="1"/>
</dbReference>
<dbReference type="GeneID" id="50232760"/>
<dbReference type="PROSITE" id="PS50043">
    <property type="entry name" value="HTH_LUXR_2"/>
    <property type="match status" value="1"/>
</dbReference>
<protein>
    <submittedName>
        <fullName evidence="5">Helix-turn-helix transcriptional regulator</fullName>
    </submittedName>
</protein>
<dbReference type="PRINTS" id="PR00038">
    <property type="entry name" value="HTHLUXR"/>
</dbReference>
<gene>
    <name evidence="5" type="ORF">BCS90_09150</name>
</gene>
<dbReference type="InterPro" id="IPR000792">
    <property type="entry name" value="Tscrpt_reg_LuxR_C"/>
</dbReference>
<keyword evidence="3" id="KW-0804">Transcription</keyword>
<dbReference type="AlphaFoldDB" id="A0A7Z1MNE3"/>
<keyword evidence="2" id="KW-0238">DNA-binding</keyword>
<dbReference type="InterPro" id="IPR016032">
    <property type="entry name" value="Sig_transdc_resp-reg_C-effctor"/>
</dbReference>
<evidence type="ECO:0000259" key="4">
    <source>
        <dbReference type="PROSITE" id="PS50043"/>
    </source>
</evidence>
<keyword evidence="1" id="KW-0805">Transcription regulation</keyword>
<dbReference type="PANTHER" id="PTHR44688:SF16">
    <property type="entry name" value="DNA-BINDING TRANSCRIPTIONAL ACTIVATOR DEVR_DOSR"/>
    <property type="match status" value="1"/>
</dbReference>
<dbReference type="PANTHER" id="PTHR44688">
    <property type="entry name" value="DNA-BINDING TRANSCRIPTIONAL ACTIVATOR DEVR_DOSR"/>
    <property type="match status" value="1"/>
</dbReference>